<dbReference type="RefSeq" id="WP_379575254.1">
    <property type="nucleotide sequence ID" value="NZ_JBHUFV010000039.1"/>
</dbReference>
<accession>A0ABW4SZQ6</accession>
<dbReference type="Pfam" id="PF23859">
    <property type="entry name" value="DpdA"/>
    <property type="match status" value="1"/>
</dbReference>
<dbReference type="Proteomes" id="UP001597368">
    <property type="component" value="Unassembled WGS sequence"/>
</dbReference>
<name>A0ABW4SZQ6_9ACTN</name>
<evidence type="ECO:0000259" key="1">
    <source>
        <dbReference type="Pfam" id="PF23859"/>
    </source>
</evidence>
<proteinExistence type="predicted"/>
<evidence type="ECO:0000313" key="3">
    <source>
        <dbReference type="Proteomes" id="UP001597368"/>
    </source>
</evidence>
<protein>
    <recommendedName>
        <fullName evidence="1">DeoxyPurine in DNA protein A domain-containing protein</fullName>
    </recommendedName>
</protein>
<organism evidence="2 3">
    <name type="scientific">Nonomuraea mangrovi</name>
    <dbReference type="NCBI Taxonomy" id="2316207"/>
    <lineage>
        <taxon>Bacteria</taxon>
        <taxon>Bacillati</taxon>
        <taxon>Actinomycetota</taxon>
        <taxon>Actinomycetes</taxon>
        <taxon>Streptosporangiales</taxon>
        <taxon>Streptosporangiaceae</taxon>
        <taxon>Nonomuraea</taxon>
    </lineage>
</organism>
<reference evidence="3" key="1">
    <citation type="journal article" date="2019" name="Int. J. Syst. Evol. Microbiol.">
        <title>The Global Catalogue of Microorganisms (GCM) 10K type strain sequencing project: providing services to taxonomists for standard genome sequencing and annotation.</title>
        <authorList>
            <consortium name="The Broad Institute Genomics Platform"/>
            <consortium name="The Broad Institute Genome Sequencing Center for Infectious Disease"/>
            <person name="Wu L."/>
            <person name="Ma J."/>
        </authorList>
    </citation>
    <scope>NUCLEOTIDE SEQUENCE [LARGE SCALE GENOMIC DNA]</scope>
    <source>
        <strain evidence="3">ICMP 6774ER</strain>
    </source>
</reference>
<feature type="domain" description="DeoxyPurine in DNA protein A" evidence="1">
    <location>
        <begin position="2"/>
        <end position="241"/>
    </location>
</feature>
<dbReference type="EMBL" id="JBHUFV010000039">
    <property type="protein sequence ID" value="MFD1935135.1"/>
    <property type="molecule type" value="Genomic_DNA"/>
</dbReference>
<gene>
    <name evidence="2" type="ORF">ACFSKW_27035</name>
</gene>
<comment type="caution">
    <text evidence="2">The sequence shown here is derived from an EMBL/GenBank/DDBJ whole genome shotgun (WGS) entry which is preliminary data.</text>
</comment>
<dbReference type="InterPro" id="IPR055645">
    <property type="entry name" value="DpdA"/>
</dbReference>
<sequence length="244" mass="27251">MRFYLGTHQPNWLARIPDVPLMLSHRRLASMRRLPIAVSRWALDSGGFTELSLHGGWTTDPVVYGIAVRRYQQEIGNLDWAAPQDWMCEPQMLRRTGRSVGEHQRLTVQNYLRLREQSVPVIPVLQGWRLADYLHCVDLYGKAGVDLTAVPLVGVGSVCRRQHTGEIAEITSTLADQGLALHGFGVKTSGLGRYGDALASADSMAWSLRGRYLPGCTPSHKSESNCLTFALTWRSRLLQEAGQR</sequence>
<keyword evidence="3" id="KW-1185">Reference proteome</keyword>
<evidence type="ECO:0000313" key="2">
    <source>
        <dbReference type="EMBL" id="MFD1935135.1"/>
    </source>
</evidence>